<feature type="region of interest" description="Disordered" evidence="10">
    <location>
        <begin position="71"/>
        <end position="116"/>
    </location>
</feature>
<evidence type="ECO:0000256" key="9">
    <source>
        <dbReference type="RuleBase" id="RU369094"/>
    </source>
</evidence>
<feature type="compositionally biased region" description="Low complexity" evidence="10">
    <location>
        <begin position="11"/>
        <end position="26"/>
    </location>
</feature>
<dbReference type="InterPro" id="IPR045174">
    <property type="entry name" value="Dof"/>
</dbReference>
<evidence type="ECO:0000256" key="2">
    <source>
        <dbReference type="ARBA" id="ARBA00022771"/>
    </source>
</evidence>
<feature type="compositionally biased region" description="Low complexity" evidence="10">
    <location>
        <begin position="85"/>
        <end position="104"/>
    </location>
</feature>
<evidence type="ECO:0000313" key="13">
    <source>
        <dbReference type="RefSeq" id="XP_027348349.1"/>
    </source>
</evidence>
<keyword evidence="4 9" id="KW-0805">Transcription regulation</keyword>
<evidence type="ECO:0000313" key="12">
    <source>
        <dbReference type="Proteomes" id="UP000694853"/>
    </source>
</evidence>
<protein>
    <recommendedName>
        <fullName evidence="9">Dof zinc finger protein</fullName>
    </recommendedName>
</protein>
<evidence type="ECO:0000256" key="3">
    <source>
        <dbReference type="ARBA" id="ARBA00022833"/>
    </source>
</evidence>
<comment type="subcellular location">
    <subcellularLocation>
        <location evidence="8 9">Nucleus</location>
    </subcellularLocation>
</comment>
<dbReference type="InterPro" id="IPR003851">
    <property type="entry name" value="Znf_Dof"/>
</dbReference>
<evidence type="ECO:0000256" key="5">
    <source>
        <dbReference type="ARBA" id="ARBA00023125"/>
    </source>
</evidence>
<dbReference type="PROSITE" id="PS50884">
    <property type="entry name" value="ZF_DOF_2"/>
    <property type="match status" value="1"/>
</dbReference>
<keyword evidence="3 9" id="KW-0862">Zinc</keyword>
<name>A0A8B8L136_ABRPR</name>
<keyword evidence="12" id="KW-1185">Reference proteome</keyword>
<sequence length="248" mass="26952">MEQGEGSVKNRQPQRAAPAPAQQPQQHQKCPRCDSLNTKFCYFNNYSLSQPRHFCKSCKRYWTQGGTFRNIPIGGTSRKGKRAKISSSSISQTQPQPNLTTLTRPSPPPTLVQSTTTPNYQLGLGGYLSSLTASDVTGSSNSPLLSGFYQMANRDRVNSLYRAPQGFIPVPSSVASNIAVNSHSHNWSQRLLNNATNQRTSSDASLWSTVKPTSISGNSDQNNIRGGSSSFNPSLYPDLPGYGIGPPQ</sequence>
<evidence type="ECO:0000256" key="10">
    <source>
        <dbReference type="SAM" id="MobiDB-lite"/>
    </source>
</evidence>
<dbReference type="OrthoDB" id="1416639at2759"/>
<dbReference type="AlphaFoldDB" id="A0A8B8L136"/>
<evidence type="ECO:0000256" key="1">
    <source>
        <dbReference type="ARBA" id="ARBA00022723"/>
    </source>
</evidence>
<proteinExistence type="predicted"/>
<accession>A0A8B8L136</accession>
<dbReference type="RefSeq" id="XP_027348349.1">
    <property type="nucleotide sequence ID" value="XM_027492548.1"/>
</dbReference>
<dbReference type="GeneID" id="113859883"/>
<keyword evidence="2 8" id="KW-0863">Zinc-finger</keyword>
<dbReference type="GO" id="GO:0005634">
    <property type="term" value="C:nucleus"/>
    <property type="evidence" value="ECO:0007669"/>
    <property type="project" value="UniProtKB-SubCell"/>
</dbReference>
<reference evidence="13" key="2">
    <citation type="submission" date="2025-08" db="UniProtKB">
        <authorList>
            <consortium name="RefSeq"/>
        </authorList>
    </citation>
    <scope>IDENTIFICATION</scope>
    <source>
        <tissue evidence="13">Young leaves</tissue>
    </source>
</reference>
<keyword evidence="6 9" id="KW-0804">Transcription</keyword>
<dbReference type="PROSITE" id="PS01361">
    <property type="entry name" value="ZF_DOF_1"/>
    <property type="match status" value="1"/>
</dbReference>
<keyword evidence="5 8" id="KW-0238">DNA-binding</keyword>
<feature type="compositionally biased region" description="Polar residues" evidence="10">
    <location>
        <begin position="196"/>
        <end position="233"/>
    </location>
</feature>
<dbReference type="GO" id="GO:0008270">
    <property type="term" value="F:zinc ion binding"/>
    <property type="evidence" value="ECO:0007669"/>
    <property type="project" value="UniProtKB-KW"/>
</dbReference>
<dbReference type="PANTHER" id="PTHR31992">
    <property type="entry name" value="DOF ZINC FINGER PROTEIN DOF1.4-RELATED"/>
    <property type="match status" value="1"/>
</dbReference>
<keyword evidence="1 9" id="KW-0479">Metal-binding</keyword>
<comment type="function">
    <text evidence="9">Transcription factor that binds specifically to a 5'-AA[AG]G-3' consensus core sequence.</text>
</comment>
<organism evidence="12 13">
    <name type="scientific">Abrus precatorius</name>
    <name type="common">Indian licorice</name>
    <name type="synonym">Glycine abrus</name>
    <dbReference type="NCBI Taxonomy" id="3816"/>
    <lineage>
        <taxon>Eukaryota</taxon>
        <taxon>Viridiplantae</taxon>
        <taxon>Streptophyta</taxon>
        <taxon>Embryophyta</taxon>
        <taxon>Tracheophyta</taxon>
        <taxon>Spermatophyta</taxon>
        <taxon>Magnoliopsida</taxon>
        <taxon>eudicotyledons</taxon>
        <taxon>Gunneridae</taxon>
        <taxon>Pentapetalae</taxon>
        <taxon>rosids</taxon>
        <taxon>fabids</taxon>
        <taxon>Fabales</taxon>
        <taxon>Fabaceae</taxon>
        <taxon>Papilionoideae</taxon>
        <taxon>50 kb inversion clade</taxon>
        <taxon>NPAAA clade</taxon>
        <taxon>indigoferoid/millettioid clade</taxon>
        <taxon>Abreae</taxon>
        <taxon>Abrus</taxon>
    </lineage>
</organism>
<evidence type="ECO:0000256" key="6">
    <source>
        <dbReference type="ARBA" id="ARBA00023163"/>
    </source>
</evidence>
<evidence type="ECO:0000256" key="4">
    <source>
        <dbReference type="ARBA" id="ARBA00023015"/>
    </source>
</evidence>
<feature type="region of interest" description="Disordered" evidence="10">
    <location>
        <begin position="1"/>
        <end position="30"/>
    </location>
</feature>
<dbReference type="Pfam" id="PF02701">
    <property type="entry name" value="Zn_ribbon_Dof"/>
    <property type="match status" value="1"/>
</dbReference>
<keyword evidence="7 8" id="KW-0539">Nucleus</keyword>
<dbReference type="GO" id="GO:0003677">
    <property type="term" value="F:DNA binding"/>
    <property type="evidence" value="ECO:0007669"/>
    <property type="project" value="UniProtKB-UniRule"/>
</dbReference>
<evidence type="ECO:0000256" key="7">
    <source>
        <dbReference type="ARBA" id="ARBA00023242"/>
    </source>
</evidence>
<evidence type="ECO:0000256" key="8">
    <source>
        <dbReference type="PROSITE-ProRule" id="PRU00071"/>
    </source>
</evidence>
<evidence type="ECO:0000259" key="11">
    <source>
        <dbReference type="PROSITE" id="PS50884"/>
    </source>
</evidence>
<dbReference type="GO" id="GO:0003700">
    <property type="term" value="F:DNA-binding transcription factor activity"/>
    <property type="evidence" value="ECO:0007669"/>
    <property type="project" value="UniProtKB-UniRule"/>
</dbReference>
<dbReference type="KEGG" id="aprc:113859883"/>
<gene>
    <name evidence="13" type="primary">LOC113859883</name>
</gene>
<dbReference type="Proteomes" id="UP000694853">
    <property type="component" value="Unplaced"/>
</dbReference>
<feature type="region of interest" description="Disordered" evidence="10">
    <location>
        <begin position="196"/>
        <end position="248"/>
    </location>
</feature>
<reference evidence="12" key="1">
    <citation type="journal article" date="2019" name="Toxins">
        <title>Detection of Abrin-Like and Prepropulchellin-Like Toxin Genes and Transcripts Using Whole Genome Sequencing and Full-Length Transcript Sequencing of Abrus precatorius.</title>
        <authorList>
            <person name="Hovde B.T."/>
            <person name="Daligault H.E."/>
            <person name="Hanschen E.R."/>
            <person name="Kunde Y.A."/>
            <person name="Johnson M.B."/>
            <person name="Starkenburg S.R."/>
            <person name="Johnson S.L."/>
        </authorList>
    </citation>
    <scope>NUCLEOTIDE SEQUENCE [LARGE SCALE GENOMIC DNA]</scope>
</reference>
<feature type="domain" description="Dof-type" evidence="11">
    <location>
        <begin position="28"/>
        <end position="82"/>
    </location>
</feature>